<dbReference type="EMBL" id="CP063169">
    <property type="protein sequence ID" value="QOR72493.1"/>
    <property type="molecule type" value="Genomic_DNA"/>
</dbReference>
<feature type="transmembrane region" description="Helical" evidence="1">
    <location>
        <begin position="117"/>
        <end position="141"/>
    </location>
</feature>
<keyword evidence="1" id="KW-0472">Membrane</keyword>
<evidence type="ECO:0000313" key="3">
    <source>
        <dbReference type="Proteomes" id="UP000593758"/>
    </source>
</evidence>
<dbReference type="KEGG" id="halt:IM660_09865"/>
<dbReference type="RefSeq" id="WP_193499127.1">
    <property type="nucleotide sequence ID" value="NZ_CP063169.1"/>
</dbReference>
<sequence>MNVGEILLTVAVACLALGVSAGVGAPLTGWLLGRIARRTEPENEPGDQPEDAQALEPEPTAAEVLRGGLWIGILERFAITGCILVGYPAGIAVIVAIKGLGRFRSLDGHANVAERFLVGTLASYLWAALIGLGGLALFHLIG</sequence>
<gene>
    <name evidence="2" type="ORF">IM660_09865</name>
</gene>
<feature type="transmembrane region" description="Helical" evidence="1">
    <location>
        <begin position="77"/>
        <end position="97"/>
    </location>
</feature>
<keyword evidence="3" id="KW-1185">Reference proteome</keyword>
<keyword evidence="1" id="KW-1133">Transmembrane helix</keyword>
<protein>
    <submittedName>
        <fullName evidence="2">Uncharacterized protein</fullName>
    </submittedName>
</protein>
<evidence type="ECO:0000313" key="2">
    <source>
        <dbReference type="EMBL" id="QOR72493.1"/>
    </source>
</evidence>
<accession>A0A7M1T0S9</accession>
<dbReference type="AlphaFoldDB" id="A0A7M1T0S9"/>
<organism evidence="2 3">
    <name type="scientific">Ruania alkalisoli</name>
    <dbReference type="NCBI Taxonomy" id="2779775"/>
    <lineage>
        <taxon>Bacteria</taxon>
        <taxon>Bacillati</taxon>
        <taxon>Actinomycetota</taxon>
        <taxon>Actinomycetes</taxon>
        <taxon>Micrococcales</taxon>
        <taxon>Ruaniaceae</taxon>
        <taxon>Ruania</taxon>
    </lineage>
</organism>
<reference evidence="2 3" key="1">
    <citation type="submission" date="2020-10" db="EMBL/GenBank/DDBJ databases">
        <title>Haloactinobacterium sp. RN3S43, a bacterium isolated from saline soil.</title>
        <authorList>
            <person name="Sun J.-Q."/>
        </authorList>
    </citation>
    <scope>NUCLEOTIDE SEQUENCE [LARGE SCALE GENOMIC DNA]</scope>
    <source>
        <strain evidence="2 3">RN3S43</strain>
    </source>
</reference>
<keyword evidence="1" id="KW-0812">Transmembrane</keyword>
<evidence type="ECO:0000256" key="1">
    <source>
        <dbReference type="SAM" id="Phobius"/>
    </source>
</evidence>
<dbReference type="Proteomes" id="UP000593758">
    <property type="component" value="Chromosome"/>
</dbReference>
<proteinExistence type="predicted"/>
<name>A0A7M1T0S9_9MICO</name>